<dbReference type="FunFam" id="2.60.40.1180:FF:000008">
    <property type="entry name" value="Alpha-galactosidase"/>
    <property type="match status" value="1"/>
</dbReference>
<reference evidence="10 11" key="1">
    <citation type="journal article" date="2021" name="Nat. Plants">
        <title>The Taxus genome provides insights into paclitaxel biosynthesis.</title>
        <authorList>
            <person name="Xiong X."/>
            <person name="Gou J."/>
            <person name="Liao Q."/>
            <person name="Li Y."/>
            <person name="Zhou Q."/>
            <person name="Bi G."/>
            <person name="Li C."/>
            <person name="Du R."/>
            <person name="Wang X."/>
            <person name="Sun T."/>
            <person name="Guo L."/>
            <person name="Liang H."/>
            <person name="Lu P."/>
            <person name="Wu Y."/>
            <person name="Zhang Z."/>
            <person name="Ro D.K."/>
            <person name="Shang Y."/>
            <person name="Huang S."/>
            <person name="Yan J."/>
        </authorList>
    </citation>
    <scope>NUCLEOTIDE SEQUENCE [LARGE SCALE GENOMIC DNA]</scope>
    <source>
        <strain evidence="10">Ta-2019</strain>
    </source>
</reference>
<dbReference type="PANTHER" id="PTHR11452:SF33">
    <property type="entry name" value="ALPHA-GALACTOSIDASE 2"/>
    <property type="match status" value="1"/>
</dbReference>
<name>A0AA38C7P4_TAXCH</name>
<dbReference type="EMBL" id="JAHRHJ020000385">
    <property type="protein sequence ID" value="KAH9294106.1"/>
    <property type="molecule type" value="Genomic_DNA"/>
</dbReference>
<comment type="caution">
    <text evidence="10">The sequence shown here is derived from an EMBL/GenBank/DDBJ whole genome shotgun (WGS) entry which is preliminary data.</text>
</comment>
<dbReference type="PRINTS" id="PR00740">
    <property type="entry name" value="GLHYDRLASE27"/>
</dbReference>
<dbReference type="AlphaFoldDB" id="A0AA38C7P4"/>
<proteinExistence type="inferred from homology"/>
<dbReference type="GO" id="GO:0005975">
    <property type="term" value="P:carbohydrate metabolic process"/>
    <property type="evidence" value="ECO:0007669"/>
    <property type="project" value="InterPro"/>
</dbReference>
<dbReference type="InterPro" id="IPR000111">
    <property type="entry name" value="Glyco_hydro_27/36_CS"/>
</dbReference>
<dbReference type="GO" id="GO:0004557">
    <property type="term" value="F:alpha-galactosidase activity"/>
    <property type="evidence" value="ECO:0007669"/>
    <property type="project" value="UniProtKB-EC"/>
</dbReference>
<dbReference type="InterPro" id="IPR041233">
    <property type="entry name" value="Melibiase_C"/>
</dbReference>
<gene>
    <name evidence="10" type="ORF">KI387_040689</name>
</gene>
<feature type="non-terminal residue" evidence="10">
    <location>
        <position position="1"/>
    </location>
</feature>
<protein>
    <recommendedName>
        <fullName evidence="3 8">Alpha-galactosidase</fullName>
        <ecNumber evidence="3 8">3.2.1.22</ecNumber>
    </recommendedName>
    <alternativeName>
        <fullName evidence="8">Melibiase</fullName>
    </alternativeName>
</protein>
<evidence type="ECO:0000256" key="5">
    <source>
        <dbReference type="ARBA" id="ARBA00022801"/>
    </source>
</evidence>
<dbReference type="InterPro" id="IPR017853">
    <property type="entry name" value="GH"/>
</dbReference>
<accession>A0AA38C7P4</accession>
<dbReference type="Pfam" id="PF17801">
    <property type="entry name" value="Melibiase_C"/>
    <property type="match status" value="1"/>
</dbReference>
<feature type="non-terminal residue" evidence="10">
    <location>
        <position position="264"/>
    </location>
</feature>
<dbReference type="Pfam" id="PF16499">
    <property type="entry name" value="Melibiase_2"/>
    <property type="match status" value="1"/>
</dbReference>
<organism evidence="10 11">
    <name type="scientific">Taxus chinensis</name>
    <name type="common">Chinese yew</name>
    <name type="synonym">Taxus wallichiana var. chinensis</name>
    <dbReference type="NCBI Taxonomy" id="29808"/>
    <lineage>
        <taxon>Eukaryota</taxon>
        <taxon>Viridiplantae</taxon>
        <taxon>Streptophyta</taxon>
        <taxon>Embryophyta</taxon>
        <taxon>Tracheophyta</taxon>
        <taxon>Spermatophyta</taxon>
        <taxon>Pinopsida</taxon>
        <taxon>Pinidae</taxon>
        <taxon>Conifers II</taxon>
        <taxon>Cupressales</taxon>
        <taxon>Taxaceae</taxon>
        <taxon>Taxus</taxon>
    </lineage>
</organism>
<evidence type="ECO:0000259" key="9">
    <source>
        <dbReference type="Pfam" id="PF17801"/>
    </source>
</evidence>
<evidence type="ECO:0000256" key="2">
    <source>
        <dbReference type="ARBA" id="ARBA00009743"/>
    </source>
</evidence>
<evidence type="ECO:0000313" key="11">
    <source>
        <dbReference type="Proteomes" id="UP000824469"/>
    </source>
</evidence>
<evidence type="ECO:0000256" key="6">
    <source>
        <dbReference type="ARBA" id="ARBA00023157"/>
    </source>
</evidence>
<dbReference type="Gene3D" id="3.20.20.70">
    <property type="entry name" value="Aldolase class I"/>
    <property type="match status" value="1"/>
</dbReference>
<evidence type="ECO:0000256" key="3">
    <source>
        <dbReference type="ARBA" id="ARBA00012755"/>
    </source>
</evidence>
<comment type="similarity">
    <text evidence="2 8">Belongs to the glycosyl hydrolase 27 family.</text>
</comment>
<evidence type="ECO:0000256" key="4">
    <source>
        <dbReference type="ARBA" id="ARBA00022729"/>
    </source>
</evidence>
<evidence type="ECO:0000256" key="1">
    <source>
        <dbReference type="ARBA" id="ARBA00001255"/>
    </source>
</evidence>
<dbReference type="CDD" id="cd14792">
    <property type="entry name" value="GH27"/>
    <property type="match status" value="1"/>
</dbReference>
<dbReference type="InterPro" id="IPR002241">
    <property type="entry name" value="Glyco_hydro_27"/>
</dbReference>
<keyword evidence="11" id="KW-1185">Reference proteome</keyword>
<dbReference type="SUPFAM" id="SSF51011">
    <property type="entry name" value="Glycosyl hydrolase domain"/>
    <property type="match status" value="1"/>
</dbReference>
<dbReference type="PROSITE" id="PS00512">
    <property type="entry name" value="ALPHA_GALACTOSIDASE"/>
    <property type="match status" value="1"/>
</dbReference>
<keyword evidence="7 8" id="KW-0326">Glycosidase</keyword>
<feature type="domain" description="Alpha galactosidase C-terminal" evidence="9">
    <location>
        <begin position="214"/>
        <end position="263"/>
    </location>
</feature>
<comment type="catalytic activity">
    <reaction evidence="1 8">
        <text>Hydrolysis of terminal, non-reducing alpha-D-galactose residues in alpha-D-galactosides, including galactose oligosaccharides, galactomannans and galactolipids.</text>
        <dbReference type="EC" id="3.2.1.22"/>
    </reaction>
</comment>
<dbReference type="InterPro" id="IPR013785">
    <property type="entry name" value="Aldolase_TIM"/>
</dbReference>
<dbReference type="PANTHER" id="PTHR11452">
    <property type="entry name" value="ALPHA-GALACTOSIDASE/ALPHA-N-ACETYLGALACTOSAMINIDASE"/>
    <property type="match status" value="1"/>
</dbReference>
<evidence type="ECO:0000256" key="8">
    <source>
        <dbReference type="RuleBase" id="RU361168"/>
    </source>
</evidence>
<dbReference type="EC" id="3.2.1.22" evidence="3 8"/>
<dbReference type="GO" id="GO:0009505">
    <property type="term" value="C:plant-type cell wall"/>
    <property type="evidence" value="ECO:0007669"/>
    <property type="project" value="TreeGrafter"/>
</dbReference>
<keyword evidence="5 8" id="KW-0378">Hydrolase</keyword>
<keyword evidence="4" id="KW-0732">Signal</keyword>
<sequence length="264" mass="29948">WNSWNHFGCNVDEKIIRETADALISTGISKLGYTYINIDDCWAELERDKTGKVVPRASTFPSGIRALADYVHQKGLKLGIYSDAGQYTCQKQPGSLGFEEKDAHTFAEWGIDYLKYDNCFDDGSKPESRYPRMRDALLRTGRPIFYSICEWGVDNPATWAPNVGNSWRTTTDIENKWESIISRADQNNNWADYAGPGGWNDPLGVQGKKVSQQADLEVWAGPLTNRRIAIILWNRSLSRARITARWKTIGLHSSVAAKVRNLWR</sequence>
<keyword evidence="6 8" id="KW-1015">Disulfide bond</keyword>
<dbReference type="Proteomes" id="UP000824469">
    <property type="component" value="Unassembled WGS sequence"/>
</dbReference>
<dbReference type="OMA" id="DWATPRI"/>
<evidence type="ECO:0000313" key="10">
    <source>
        <dbReference type="EMBL" id="KAH9294106.1"/>
    </source>
</evidence>
<dbReference type="SUPFAM" id="SSF51445">
    <property type="entry name" value="(Trans)glycosidases"/>
    <property type="match status" value="1"/>
</dbReference>
<evidence type="ECO:0000256" key="7">
    <source>
        <dbReference type="ARBA" id="ARBA00023295"/>
    </source>
</evidence>